<dbReference type="AlphaFoldDB" id="A0A975Y612"/>
<name>A0A975Y612_9NOST</name>
<dbReference type="EMBL" id="CP021056">
    <property type="protein sequence ID" value="QXE24793.1"/>
    <property type="molecule type" value="Genomic_DNA"/>
</dbReference>
<organism evidence="1 2">
    <name type="scientific">Richelia sinica FACHB-800</name>
    <dbReference type="NCBI Taxonomy" id="1357546"/>
    <lineage>
        <taxon>Bacteria</taxon>
        <taxon>Bacillati</taxon>
        <taxon>Cyanobacteriota</taxon>
        <taxon>Cyanophyceae</taxon>
        <taxon>Nostocales</taxon>
        <taxon>Nostocaceae</taxon>
        <taxon>Richelia</taxon>
    </lineage>
</organism>
<evidence type="ECO:0000313" key="1">
    <source>
        <dbReference type="EMBL" id="QXE24793.1"/>
    </source>
</evidence>
<proteinExistence type="predicted"/>
<reference evidence="1" key="1">
    <citation type="submission" date="2017-04" db="EMBL/GenBank/DDBJ databases">
        <title>Genome deletions in a multicellular cyanobacterial endosymbiont for morphological adaptation in marine diatoms.</title>
        <authorList>
            <person name="Wang Y."/>
            <person name="Gao H."/>
            <person name="Li R."/>
            <person name="Xu X."/>
        </authorList>
    </citation>
    <scope>NUCLEOTIDE SEQUENCE</scope>
    <source>
        <strain evidence="1">FACHB 800</strain>
    </source>
</reference>
<protein>
    <submittedName>
        <fullName evidence="1">Uncharacterized protein</fullName>
    </submittedName>
</protein>
<gene>
    <name evidence="1" type="ORF">B6N60_03502</name>
</gene>
<dbReference type="KEGG" id="rsin:B6N60_03502"/>
<dbReference type="Proteomes" id="UP000683511">
    <property type="component" value="Chromosome"/>
</dbReference>
<sequence length="42" mass="4759">MRLVIPIKISTKQEAGGRLALDLNPEQGKFERDLVSCQRLSF</sequence>
<keyword evidence="2" id="KW-1185">Reference proteome</keyword>
<evidence type="ECO:0000313" key="2">
    <source>
        <dbReference type="Proteomes" id="UP000683511"/>
    </source>
</evidence>
<accession>A0A975Y612</accession>